<proteinExistence type="predicted"/>
<name>A0A414KKE8_9FIRM</name>
<evidence type="ECO:0000313" key="1">
    <source>
        <dbReference type="EMBL" id="RHE77365.1"/>
    </source>
</evidence>
<dbReference type="RefSeq" id="WP_117628315.1">
    <property type="nucleotide sequence ID" value="NZ_JAQEBC010000016.1"/>
</dbReference>
<dbReference type="EMBL" id="QSKO01000003">
    <property type="protein sequence ID" value="RHE77365.1"/>
    <property type="molecule type" value="Genomic_DNA"/>
</dbReference>
<dbReference type="Proteomes" id="UP000283928">
    <property type="component" value="Unassembled WGS sequence"/>
</dbReference>
<accession>A0A414KKE8</accession>
<organism evidence="1 2">
    <name type="scientific">Blautia obeum</name>
    <dbReference type="NCBI Taxonomy" id="40520"/>
    <lineage>
        <taxon>Bacteria</taxon>
        <taxon>Bacillati</taxon>
        <taxon>Bacillota</taxon>
        <taxon>Clostridia</taxon>
        <taxon>Lachnospirales</taxon>
        <taxon>Lachnospiraceae</taxon>
        <taxon>Blautia</taxon>
    </lineage>
</organism>
<gene>
    <name evidence="1" type="ORF">DW723_03010</name>
</gene>
<sequence>MDLNQLLYRRLSQDNLLNGTLSKYADKPAIFNTEFPPDQQEGWNGKSQYPRISYVFNKQVDTKRSSSGQLTVALYDIMDPLEVEKMEVAIRNCLQDVVMKPEGEAPMCFAWARSEPYILEGNAVLCKEIAFDILEYPAQETTDPDPVMALNRYIKKLFPECIVFGIDELSEYTIPADTPVFYSGLKSIDSTDGHCRSSLSWFNAVISVHLLCPKPSLRLKMMAALHQSLAKDEEIIMFDDSPMVVKALKMNNNADYLREGQMSLTGYYACLKDAFKQPGISGVTINDLA</sequence>
<reference evidence="1 2" key="1">
    <citation type="submission" date="2018-08" db="EMBL/GenBank/DDBJ databases">
        <title>A genome reference for cultivated species of the human gut microbiota.</title>
        <authorList>
            <person name="Zou Y."/>
            <person name="Xue W."/>
            <person name="Luo G."/>
        </authorList>
    </citation>
    <scope>NUCLEOTIDE SEQUENCE [LARGE SCALE GENOMIC DNA]</scope>
    <source>
        <strain evidence="1 2">AM27-32LB</strain>
    </source>
</reference>
<dbReference type="AlphaFoldDB" id="A0A414KKE8"/>
<protein>
    <submittedName>
        <fullName evidence="1">Uncharacterized protein</fullName>
    </submittedName>
</protein>
<evidence type="ECO:0000313" key="2">
    <source>
        <dbReference type="Proteomes" id="UP000283928"/>
    </source>
</evidence>
<comment type="caution">
    <text evidence="1">The sequence shown here is derived from an EMBL/GenBank/DDBJ whole genome shotgun (WGS) entry which is preliminary data.</text>
</comment>